<comment type="caution">
    <text evidence="1">The sequence shown here is derived from an EMBL/GenBank/DDBJ whole genome shotgun (WGS) entry which is preliminary data.</text>
</comment>
<evidence type="ECO:0000313" key="1">
    <source>
        <dbReference type="EMBL" id="KAG2598874.1"/>
    </source>
</evidence>
<gene>
    <name evidence="1" type="ORF">PVAP13_5KG384814</name>
</gene>
<protein>
    <submittedName>
        <fullName evidence="1">Uncharacterized protein</fullName>
    </submittedName>
</protein>
<name>A0A8T0SNR7_PANVG</name>
<organism evidence="1 2">
    <name type="scientific">Panicum virgatum</name>
    <name type="common">Blackwell switchgrass</name>
    <dbReference type="NCBI Taxonomy" id="38727"/>
    <lineage>
        <taxon>Eukaryota</taxon>
        <taxon>Viridiplantae</taxon>
        <taxon>Streptophyta</taxon>
        <taxon>Embryophyta</taxon>
        <taxon>Tracheophyta</taxon>
        <taxon>Spermatophyta</taxon>
        <taxon>Magnoliopsida</taxon>
        <taxon>Liliopsida</taxon>
        <taxon>Poales</taxon>
        <taxon>Poaceae</taxon>
        <taxon>PACMAD clade</taxon>
        <taxon>Panicoideae</taxon>
        <taxon>Panicodae</taxon>
        <taxon>Paniceae</taxon>
        <taxon>Panicinae</taxon>
        <taxon>Panicum</taxon>
        <taxon>Panicum sect. Hiantes</taxon>
    </lineage>
</organism>
<reference evidence="1" key="1">
    <citation type="submission" date="2020-05" db="EMBL/GenBank/DDBJ databases">
        <title>WGS assembly of Panicum virgatum.</title>
        <authorList>
            <person name="Lovell J.T."/>
            <person name="Jenkins J."/>
            <person name="Shu S."/>
            <person name="Juenger T.E."/>
            <person name="Schmutz J."/>
        </authorList>
    </citation>
    <scope>NUCLEOTIDE SEQUENCE</scope>
    <source>
        <strain evidence="1">AP13</strain>
    </source>
</reference>
<sequence length="75" mass="8308">MAGARLQCTMLHAGAPARRLGLLQAHCSYSAHQGSANCRGFRIHTIEARLRVRFLPVPGQGKISRWKKNLRKSIG</sequence>
<evidence type="ECO:0000313" key="2">
    <source>
        <dbReference type="Proteomes" id="UP000823388"/>
    </source>
</evidence>
<accession>A0A8T0SNR7</accession>
<dbReference type="Proteomes" id="UP000823388">
    <property type="component" value="Chromosome 5K"/>
</dbReference>
<proteinExistence type="predicted"/>
<dbReference type="EMBL" id="CM029045">
    <property type="protein sequence ID" value="KAG2598874.1"/>
    <property type="molecule type" value="Genomic_DNA"/>
</dbReference>
<dbReference type="AlphaFoldDB" id="A0A8T0SNR7"/>
<keyword evidence="2" id="KW-1185">Reference proteome</keyword>